<reference evidence="7" key="1">
    <citation type="submission" date="2019-06" db="EMBL/GenBank/DDBJ databases">
        <title>Alistipes onderdonkii subsp. vulgaris subsp. nov., Alistipes dispar sp. nov. and Alistipes communis sp. nov., isolated from human faeces, and creation of Alistipes onderdonkii subsp. onderdonkii subsp. nov.</title>
        <authorList>
            <person name="Sakamoto M."/>
            <person name="Ikeyama N."/>
            <person name="Ogata Y."/>
            <person name="Suda W."/>
            <person name="Iino T."/>
            <person name="Hattori M."/>
            <person name="Ohkuma M."/>
        </authorList>
    </citation>
    <scope>NUCLEOTIDE SEQUENCE [LARGE SCALE GENOMIC DNA]</scope>
    <source>
        <strain evidence="7">5CPEGH6</strain>
    </source>
</reference>
<dbReference type="InterPro" id="IPR004559">
    <property type="entry name" value="HemW-like"/>
</dbReference>
<keyword evidence="2" id="KW-0411">Iron-sulfur</keyword>
<comment type="similarity">
    <text evidence="1">Belongs to the anaerobic coproporphyrinogen-III oxidase family. HemW subfamily.</text>
</comment>
<keyword evidence="2" id="KW-0479">Metal-binding</keyword>
<feature type="compositionally biased region" description="Basic and acidic residues" evidence="3">
    <location>
        <begin position="8"/>
        <end position="20"/>
    </location>
</feature>
<dbReference type="KEGG" id="ada:A5CPEGH6_13310"/>
<keyword evidence="7" id="KW-1185">Reference proteome</keyword>
<dbReference type="SMART" id="SM00729">
    <property type="entry name" value="Elp3"/>
    <property type="match status" value="1"/>
</dbReference>
<dbReference type="GO" id="GO:0006779">
    <property type="term" value="P:porphyrin-containing compound biosynthetic process"/>
    <property type="evidence" value="ECO:0007669"/>
    <property type="project" value="InterPro"/>
</dbReference>
<organism evidence="6 7">
    <name type="scientific">Alistipes dispar</name>
    <dbReference type="NCBI Taxonomy" id="2585119"/>
    <lineage>
        <taxon>Bacteria</taxon>
        <taxon>Pseudomonadati</taxon>
        <taxon>Bacteroidota</taxon>
        <taxon>Bacteroidia</taxon>
        <taxon>Bacteroidales</taxon>
        <taxon>Rikenellaceae</taxon>
        <taxon>Alistipes</taxon>
    </lineage>
</organism>
<comment type="subcellular location">
    <subcellularLocation>
        <location evidence="2">Cytoplasm</location>
    </subcellularLocation>
</comment>
<keyword evidence="2" id="KW-0143">Chaperone</keyword>
<keyword evidence="4" id="KW-1133">Transmembrane helix</keyword>
<dbReference type="PROSITE" id="PS51918">
    <property type="entry name" value="RADICAL_SAM"/>
    <property type="match status" value="1"/>
</dbReference>
<dbReference type="SFLD" id="SFLDF00562">
    <property type="entry name" value="HemN-like__clustered_with_heat"/>
    <property type="match status" value="1"/>
</dbReference>
<protein>
    <recommendedName>
        <fullName evidence="2">Heme chaperone HemW</fullName>
    </recommendedName>
</protein>
<dbReference type="SUPFAM" id="SSF102114">
    <property type="entry name" value="Radical SAM enzymes"/>
    <property type="match status" value="1"/>
</dbReference>
<dbReference type="InterPro" id="IPR007197">
    <property type="entry name" value="rSAM"/>
</dbReference>
<dbReference type="GO" id="GO:0051539">
    <property type="term" value="F:4 iron, 4 sulfur cluster binding"/>
    <property type="evidence" value="ECO:0007669"/>
    <property type="project" value="UniProtKB-UniRule"/>
</dbReference>
<comment type="function">
    <text evidence="2">Probably acts as a heme chaperone, transferring heme to an unknown acceptor. Binds one molecule of heme per monomer, possibly covalently. Binds 1 [4Fe-4S] cluster. The cluster is coordinated with 3 cysteines and an exchangeable S-adenosyl-L-methionine.</text>
</comment>
<evidence type="ECO:0000259" key="5">
    <source>
        <dbReference type="PROSITE" id="PS51918"/>
    </source>
</evidence>
<feature type="transmembrane region" description="Helical" evidence="4">
    <location>
        <begin position="28"/>
        <end position="45"/>
    </location>
</feature>
<keyword evidence="2" id="KW-0408">Iron</keyword>
<feature type="region of interest" description="Disordered" evidence="3">
    <location>
        <begin position="1"/>
        <end position="23"/>
    </location>
</feature>
<evidence type="ECO:0000256" key="1">
    <source>
        <dbReference type="ARBA" id="ARBA00006100"/>
    </source>
</evidence>
<evidence type="ECO:0000256" key="4">
    <source>
        <dbReference type="SAM" id="Phobius"/>
    </source>
</evidence>
<dbReference type="InterPro" id="IPR034505">
    <property type="entry name" value="Coproporphyrinogen-III_oxidase"/>
</dbReference>
<keyword evidence="2" id="KW-0963">Cytoplasm</keyword>
<dbReference type="InterPro" id="IPR010723">
    <property type="entry name" value="HemN_C"/>
</dbReference>
<keyword evidence="4" id="KW-0812">Transmembrane</keyword>
<dbReference type="Gene3D" id="3.30.750.200">
    <property type="match status" value="1"/>
</dbReference>
<proteinExistence type="inferred from homology"/>
<dbReference type="Proteomes" id="UP000319374">
    <property type="component" value="Chromosome"/>
</dbReference>
<accession>A0A4Y1X068</accession>
<keyword evidence="2" id="KW-0004">4Fe-4S</keyword>
<dbReference type="PANTHER" id="PTHR13932:SF5">
    <property type="entry name" value="RADICAL S-ADENOSYL METHIONINE DOMAIN-CONTAINING PROTEIN 1, MITOCHONDRIAL"/>
    <property type="match status" value="1"/>
</dbReference>
<feature type="domain" description="Radical SAM core" evidence="5">
    <location>
        <begin position="33"/>
        <end position="268"/>
    </location>
</feature>
<dbReference type="InterPro" id="IPR006638">
    <property type="entry name" value="Elp3/MiaA/NifB-like_rSAM"/>
</dbReference>
<gene>
    <name evidence="6" type="ORF">A5CPEGH6_13310</name>
</gene>
<name>A0A4Y1X068_9BACT</name>
<dbReference type="AlphaFoldDB" id="A0A4Y1X068"/>
<dbReference type="SFLD" id="SFLDG01082">
    <property type="entry name" value="B12-binding_domain_containing"/>
    <property type="match status" value="1"/>
</dbReference>
<dbReference type="CDD" id="cd01335">
    <property type="entry name" value="Radical_SAM"/>
    <property type="match status" value="1"/>
</dbReference>
<keyword evidence="2" id="KW-0349">Heme</keyword>
<dbReference type="GO" id="GO:0004109">
    <property type="term" value="F:coproporphyrinogen oxidase activity"/>
    <property type="evidence" value="ECO:0007669"/>
    <property type="project" value="InterPro"/>
</dbReference>
<dbReference type="GO" id="GO:0005737">
    <property type="term" value="C:cytoplasm"/>
    <property type="evidence" value="ECO:0007669"/>
    <property type="project" value="UniProtKB-SubCell"/>
</dbReference>
<evidence type="ECO:0000256" key="2">
    <source>
        <dbReference type="RuleBase" id="RU364116"/>
    </source>
</evidence>
<dbReference type="InterPro" id="IPR058240">
    <property type="entry name" value="rSAM_sf"/>
</dbReference>
<evidence type="ECO:0000313" key="7">
    <source>
        <dbReference type="Proteomes" id="UP000319374"/>
    </source>
</evidence>
<dbReference type="PANTHER" id="PTHR13932">
    <property type="entry name" value="COPROPORPHYRINIGEN III OXIDASE"/>
    <property type="match status" value="1"/>
</dbReference>
<dbReference type="GO" id="GO:0046872">
    <property type="term" value="F:metal ion binding"/>
    <property type="evidence" value="ECO:0007669"/>
    <property type="project" value="UniProtKB-UniRule"/>
</dbReference>
<keyword evidence="2" id="KW-0949">S-adenosyl-L-methionine</keyword>
<dbReference type="SFLD" id="SFLDS00029">
    <property type="entry name" value="Radical_SAM"/>
    <property type="match status" value="1"/>
</dbReference>
<dbReference type="Pfam" id="PF04055">
    <property type="entry name" value="Radical_SAM"/>
    <property type="match status" value="1"/>
</dbReference>
<dbReference type="EMBL" id="AP019736">
    <property type="protein sequence ID" value="BBL06693.1"/>
    <property type="molecule type" value="Genomic_DNA"/>
</dbReference>
<evidence type="ECO:0000313" key="6">
    <source>
        <dbReference type="EMBL" id="BBL06693.1"/>
    </source>
</evidence>
<sequence length="407" mass="45140">MRKRAKHPEKTDRAETDRRKSGGNGNRIRNFSLSLIVMAGLYFHIPFCKRVCAYCDFYKSVELDRMEPLAEAMRRELEARRDYLGGEPVRTRYFGGGTPSLCPPETIGGLLARAAELFDCSAVEETTLEANPDDLTPAYLEALRRTGIDRLSIGIQSFDDACLKLMNRRHTAAQAAESVRRAREAGFGNLTIDLIFGVPGFGGDTLRRSLDTALALGPEHISAYHLTIEPATAFGRRAARGDFAPVEEEVSEAEFGLVHDTLTAAGYEHYEVSNFARPGFRARHNAAYWHGAKYLGIGPAAHSFDGRERHWNVASVTQYIGGAEPGSETLSERDRFNEYLLTRLRTAEGIGLAETEALFGAERTARIVREVRPWTETGAAEIRGGRLAVPPRRMLLSDAVIETLFET</sequence>
<keyword evidence="4" id="KW-0472">Membrane</keyword>
<dbReference type="Pfam" id="PF06969">
    <property type="entry name" value="HemN_C"/>
    <property type="match status" value="1"/>
</dbReference>
<dbReference type="NCBIfam" id="TIGR00539">
    <property type="entry name" value="hemN_rel"/>
    <property type="match status" value="1"/>
</dbReference>
<evidence type="ECO:0000256" key="3">
    <source>
        <dbReference type="SAM" id="MobiDB-lite"/>
    </source>
</evidence>
<dbReference type="SFLD" id="SFLDG01065">
    <property type="entry name" value="anaerobic_coproporphyrinogen-I"/>
    <property type="match status" value="1"/>
</dbReference>